<feature type="compositionally biased region" description="Acidic residues" evidence="2">
    <location>
        <begin position="409"/>
        <end position="418"/>
    </location>
</feature>
<feature type="region of interest" description="Disordered" evidence="2">
    <location>
        <begin position="360"/>
        <end position="384"/>
    </location>
</feature>
<feature type="domain" description="C2H2-type" evidence="3">
    <location>
        <begin position="554"/>
        <end position="582"/>
    </location>
</feature>
<dbReference type="InterPro" id="IPR013087">
    <property type="entry name" value="Znf_C2H2_type"/>
</dbReference>
<feature type="compositionally biased region" description="Polar residues" evidence="2">
    <location>
        <begin position="12"/>
        <end position="39"/>
    </location>
</feature>
<feature type="compositionally biased region" description="Low complexity" evidence="2">
    <location>
        <begin position="273"/>
        <end position="284"/>
    </location>
</feature>
<feature type="region of interest" description="Disordered" evidence="2">
    <location>
        <begin position="1"/>
        <end position="50"/>
    </location>
</feature>
<feature type="region of interest" description="Disordered" evidence="2">
    <location>
        <begin position="396"/>
        <end position="418"/>
    </location>
</feature>
<reference evidence="4" key="1">
    <citation type="journal article" date="2020" name="Fungal Divers.">
        <title>Resolving the Mortierellaceae phylogeny through synthesis of multi-gene phylogenetics and phylogenomics.</title>
        <authorList>
            <person name="Vandepol N."/>
            <person name="Liber J."/>
            <person name="Desiro A."/>
            <person name="Na H."/>
            <person name="Kennedy M."/>
            <person name="Barry K."/>
            <person name="Grigoriev I.V."/>
            <person name="Miller A.N."/>
            <person name="O'Donnell K."/>
            <person name="Stajich J.E."/>
            <person name="Bonito G."/>
        </authorList>
    </citation>
    <scope>NUCLEOTIDE SEQUENCE</scope>
    <source>
        <strain evidence="4">NRRL 6426</strain>
    </source>
</reference>
<accession>A0A9P5S644</accession>
<dbReference type="GO" id="GO:0008270">
    <property type="term" value="F:zinc ion binding"/>
    <property type="evidence" value="ECO:0007669"/>
    <property type="project" value="UniProtKB-KW"/>
</dbReference>
<feature type="region of interest" description="Disordered" evidence="2">
    <location>
        <begin position="457"/>
        <end position="485"/>
    </location>
</feature>
<keyword evidence="1" id="KW-0862">Zinc</keyword>
<feature type="compositionally biased region" description="Polar residues" evidence="2">
    <location>
        <begin position="261"/>
        <end position="270"/>
    </location>
</feature>
<comment type="caution">
    <text evidence="4">The sequence shown here is derived from an EMBL/GenBank/DDBJ whole genome shotgun (WGS) entry which is preliminary data.</text>
</comment>
<dbReference type="Proteomes" id="UP000748756">
    <property type="component" value="Unassembled WGS sequence"/>
</dbReference>
<dbReference type="InterPro" id="IPR036236">
    <property type="entry name" value="Znf_C2H2_sf"/>
</dbReference>
<dbReference type="AlphaFoldDB" id="A0A9P5S644"/>
<evidence type="ECO:0000313" key="4">
    <source>
        <dbReference type="EMBL" id="KAF9155857.1"/>
    </source>
</evidence>
<name>A0A9P5S644_9FUNG</name>
<keyword evidence="5" id="KW-1185">Reference proteome</keyword>
<evidence type="ECO:0000256" key="2">
    <source>
        <dbReference type="SAM" id="MobiDB-lite"/>
    </source>
</evidence>
<dbReference type="OrthoDB" id="2421049at2759"/>
<dbReference type="PROSITE" id="PS00028">
    <property type="entry name" value="ZINC_FINGER_C2H2_1"/>
    <property type="match status" value="2"/>
</dbReference>
<organism evidence="4 5">
    <name type="scientific">Linnemannia schmuckeri</name>
    <dbReference type="NCBI Taxonomy" id="64567"/>
    <lineage>
        <taxon>Eukaryota</taxon>
        <taxon>Fungi</taxon>
        <taxon>Fungi incertae sedis</taxon>
        <taxon>Mucoromycota</taxon>
        <taxon>Mortierellomycotina</taxon>
        <taxon>Mortierellomycetes</taxon>
        <taxon>Mortierellales</taxon>
        <taxon>Mortierellaceae</taxon>
        <taxon>Linnemannia</taxon>
    </lineage>
</organism>
<evidence type="ECO:0000313" key="5">
    <source>
        <dbReference type="Proteomes" id="UP000748756"/>
    </source>
</evidence>
<dbReference type="Gene3D" id="3.30.160.60">
    <property type="entry name" value="Classic Zinc Finger"/>
    <property type="match status" value="1"/>
</dbReference>
<dbReference type="SMART" id="SM00355">
    <property type="entry name" value="ZnF_C2H2"/>
    <property type="match status" value="2"/>
</dbReference>
<protein>
    <recommendedName>
        <fullName evidence="3">C2H2-type domain-containing protein</fullName>
    </recommendedName>
</protein>
<dbReference type="SUPFAM" id="SSF57667">
    <property type="entry name" value="beta-beta-alpha zinc fingers"/>
    <property type="match status" value="1"/>
</dbReference>
<proteinExistence type="predicted"/>
<feature type="compositionally biased region" description="Polar residues" evidence="2">
    <location>
        <begin position="457"/>
        <end position="475"/>
    </location>
</feature>
<gene>
    <name evidence="4" type="ORF">BG015_008328</name>
</gene>
<feature type="region of interest" description="Disordered" evidence="2">
    <location>
        <begin position="251"/>
        <end position="292"/>
    </location>
</feature>
<dbReference type="EMBL" id="JAAAUQ010000048">
    <property type="protein sequence ID" value="KAF9155857.1"/>
    <property type="molecule type" value="Genomic_DNA"/>
</dbReference>
<sequence length="630" mass="68638">MLSAKNLAGQRTLDNTKISSDLHQGGTSSTVSTPHSSNHGPPDDASDGELMDMCTVTHGLPSESSGRVYAAITGPTSLGEAMGFQGQVYLVTQGNLACTRSKDATKWFGCRQGNPERLPLLTDDQRFNNHVRLESITLSTAFSIHKTFELYLNEYGSVYRHERSKENFEFTINLAQPEVNLLLKDIPDSVALIRCDLPFYLTPECKEIIEHIVVEYFRSPWTMQWYYRVRNALVQKPLPWYKSVAEEEDEGFPDYPLPNANGVNTQSPPASITPPDADQTPTTAVSPPASDVSMEIDTQSLATTVGFGDIASIQHNAVTDPSGALSLPGACSFLDQAQSSVNSAELTIGFVSGSNLEVTSATDTADTGDDDHSSSESMDIHTDEDDVFLSTNTQSFFEDPMEDHPNNDPESEPELEPESINDAVDSLSDLMAFGTDTNTAADNNVDSPLSHVAQEQHNNSVQPDTLNAGDTQQPGPNAGPAMTANPGPVVDIDPEPAAVIDPEPAVAIGSKSVVTADPESVIRVRCSFEGCIKSFSKQGGLDVHIKSHFPEERERCTFFPCTKTFAQYADRKRHENYEHKGELWVCDPCGRYQPRKPSVNELKAMDPCSSPTAVQGQHLFLFFPGPLALD</sequence>
<dbReference type="PROSITE" id="PS50157">
    <property type="entry name" value="ZINC_FINGER_C2H2_2"/>
    <property type="match status" value="2"/>
</dbReference>
<evidence type="ECO:0000259" key="3">
    <source>
        <dbReference type="PROSITE" id="PS50157"/>
    </source>
</evidence>
<feature type="domain" description="C2H2-type" evidence="3">
    <location>
        <begin position="524"/>
        <end position="553"/>
    </location>
</feature>
<evidence type="ECO:0000256" key="1">
    <source>
        <dbReference type="PROSITE-ProRule" id="PRU00042"/>
    </source>
</evidence>
<keyword evidence="1" id="KW-0479">Metal-binding</keyword>
<feature type="compositionally biased region" description="Basic and acidic residues" evidence="2">
    <location>
        <begin position="370"/>
        <end position="381"/>
    </location>
</feature>
<keyword evidence="1" id="KW-0863">Zinc-finger</keyword>